<reference evidence="2" key="2">
    <citation type="submission" date="2021-04" db="EMBL/GenBank/DDBJ databases">
        <authorList>
            <person name="Gilroy R."/>
        </authorList>
    </citation>
    <scope>NUCLEOTIDE SEQUENCE</scope>
    <source>
        <strain evidence="2">2239</strain>
    </source>
</reference>
<keyword evidence="1" id="KW-1133">Transmembrane helix</keyword>
<dbReference type="AlphaFoldDB" id="A0A9D1V2D0"/>
<evidence type="ECO:0000256" key="1">
    <source>
        <dbReference type="SAM" id="Phobius"/>
    </source>
</evidence>
<protein>
    <submittedName>
        <fullName evidence="2">Uncharacterized protein</fullName>
    </submittedName>
</protein>
<reference evidence="2" key="1">
    <citation type="journal article" date="2021" name="PeerJ">
        <title>Extensive microbial diversity within the chicken gut microbiome revealed by metagenomics and culture.</title>
        <authorList>
            <person name="Gilroy R."/>
            <person name="Ravi A."/>
            <person name="Getino M."/>
            <person name="Pursley I."/>
            <person name="Horton D.L."/>
            <person name="Alikhan N.F."/>
            <person name="Baker D."/>
            <person name="Gharbi K."/>
            <person name="Hall N."/>
            <person name="Watson M."/>
            <person name="Adriaenssens E.M."/>
            <person name="Foster-Nyarko E."/>
            <person name="Jarju S."/>
            <person name="Secka A."/>
            <person name="Antonio M."/>
            <person name="Oren A."/>
            <person name="Chaudhuri R.R."/>
            <person name="La Ragione R."/>
            <person name="Hildebrand F."/>
            <person name="Pallen M.J."/>
        </authorList>
    </citation>
    <scope>NUCLEOTIDE SEQUENCE</scope>
    <source>
        <strain evidence="2">2239</strain>
    </source>
</reference>
<keyword evidence="1" id="KW-0472">Membrane</keyword>
<comment type="caution">
    <text evidence="2">The sequence shown here is derived from an EMBL/GenBank/DDBJ whole genome shotgun (WGS) entry which is preliminary data.</text>
</comment>
<name>A0A9D1V2D0_9FIRM</name>
<gene>
    <name evidence="2" type="ORF">H9865_01715</name>
</gene>
<sequence>MEIVKVEATDYEMLVIQKGTIKEYIREYVKAFYCAYGHFNTFPRHQRIAFLFIPLELCVCWTIFDELSRRSISAYSIVGGIEGILGLYVYITGNWKVIIWPFLFMSHGFKLLMKIRFTTLEFQGIAYRFTKAGYSMSLLREIPNCDESCLETWRKEVVGREYTAYKEMVVWVCERKVPVEVMATADLSLPGLMAFPLCVFSTKDKNFHVVEAQLLRLGFEKR</sequence>
<evidence type="ECO:0000313" key="3">
    <source>
        <dbReference type="Proteomes" id="UP000824193"/>
    </source>
</evidence>
<proteinExistence type="predicted"/>
<accession>A0A9D1V2D0</accession>
<dbReference type="Proteomes" id="UP000824193">
    <property type="component" value="Unassembled WGS sequence"/>
</dbReference>
<evidence type="ECO:0000313" key="2">
    <source>
        <dbReference type="EMBL" id="HIX04817.1"/>
    </source>
</evidence>
<feature type="transmembrane region" description="Helical" evidence="1">
    <location>
        <begin position="48"/>
        <end position="65"/>
    </location>
</feature>
<organism evidence="2 3">
    <name type="scientific">Candidatus Allofournierella pullicola</name>
    <dbReference type="NCBI Taxonomy" id="2838596"/>
    <lineage>
        <taxon>Bacteria</taxon>
        <taxon>Bacillati</taxon>
        <taxon>Bacillota</taxon>
        <taxon>Clostridia</taxon>
        <taxon>Eubacteriales</taxon>
        <taxon>Oscillospiraceae</taxon>
        <taxon>Allofournierella</taxon>
    </lineage>
</organism>
<dbReference type="EMBL" id="DXFW01000004">
    <property type="protein sequence ID" value="HIX04817.1"/>
    <property type="molecule type" value="Genomic_DNA"/>
</dbReference>
<keyword evidence="1" id="KW-0812">Transmembrane</keyword>